<evidence type="ECO:0000313" key="5">
    <source>
        <dbReference type="Proteomes" id="UP001295684"/>
    </source>
</evidence>
<feature type="repeat" description="TPR" evidence="3">
    <location>
        <begin position="588"/>
        <end position="621"/>
    </location>
</feature>
<dbReference type="SUPFAM" id="SSF48452">
    <property type="entry name" value="TPR-like"/>
    <property type="match status" value="2"/>
</dbReference>
<evidence type="ECO:0000256" key="3">
    <source>
        <dbReference type="PROSITE-ProRule" id="PRU00339"/>
    </source>
</evidence>
<dbReference type="AlphaFoldDB" id="A0AAD1Y7E8"/>
<dbReference type="Pfam" id="PF13414">
    <property type="entry name" value="TPR_11"/>
    <property type="match status" value="1"/>
</dbReference>
<dbReference type="InterPro" id="IPR011990">
    <property type="entry name" value="TPR-like_helical_dom_sf"/>
</dbReference>
<sequence>MVKLEDTLFLSDDNISDLDLTKQVQAALFTLLTSSSNKEILEALCNFDLIVELANHTRQSVEECKLHEDGSWPELTDGLTDILSTFVSNSDPENYLLLCNLLLSLFMKENVLGPCFRNPSGNKDKQAFTEQQTGLLDVISPNGDDQQFQNYLLEYFAREGENVYKNTKSLPVLLYLDILLSLESAAFEIPKCAKVWKARYHMVHNQLLTSNVCYLQDKSLDYYSSYLEQMEEADSNSKAYLLIEYSNCCLHFFKYSKSEDALEKARKLIGIKLNLTGKMGRRTKYQKFDVPQLVLNIESERVDEFIHPEVSPVDLIIDNERKAEEEGKEESKSSHQKVSLEEESILLEKVKITEEGEGEKETNVSLNLQIYINSLINNELTSKPNEYDLQYERANAYIERVLECSNNWLVFSMSLFLRSKNEQERLKTRERSMIQMQTLIDQFSDEEPSLGERTRYVYANPYPFSWNLKKQLGFAYQSIGVYLSAFELFKELDFFEEAAQCMVVSGKITQAEKYIDSVIEEHGETPQIMCLLGDLKRKEEYYERAWELSNHRNARPMRSLGMMKFQRGQMPEAIECLKAALEINKLYPSSWYALGCAYVKEGCFEKAIYAFGNVVSYDESHGEAWSNLASSYMQLDKFKEAQSCLEHAAKSCRDNWKIWENLILLYLQSNLFMRAVTSIKQLITLNKVDRVNERLMLKVSNCFINKFLSKDSQQTPEAVHRNTDVLFDLFDKVLAESPKDTGILKLYGRLVSSIRSDDYDKVKSLKLRETRSLLTAGWQYDLEQGAKITKTIDELKSIMGDKFAEDEETRVFVENTLETIEQNMK</sequence>
<keyword evidence="1" id="KW-0677">Repeat</keyword>
<proteinExistence type="predicted"/>
<dbReference type="SMART" id="SM00028">
    <property type="entry name" value="TPR"/>
    <property type="match status" value="4"/>
</dbReference>
<dbReference type="PROSITE" id="PS50005">
    <property type="entry name" value="TPR"/>
    <property type="match status" value="2"/>
</dbReference>
<evidence type="ECO:0000256" key="2">
    <source>
        <dbReference type="ARBA" id="ARBA00022803"/>
    </source>
</evidence>
<feature type="repeat" description="TPR" evidence="3">
    <location>
        <begin position="554"/>
        <end position="587"/>
    </location>
</feature>
<dbReference type="Gene3D" id="1.25.40.10">
    <property type="entry name" value="Tetratricopeptide repeat domain"/>
    <property type="match status" value="1"/>
</dbReference>
<organism evidence="4 5">
    <name type="scientific">Euplotes crassus</name>
    <dbReference type="NCBI Taxonomy" id="5936"/>
    <lineage>
        <taxon>Eukaryota</taxon>
        <taxon>Sar</taxon>
        <taxon>Alveolata</taxon>
        <taxon>Ciliophora</taxon>
        <taxon>Intramacronucleata</taxon>
        <taxon>Spirotrichea</taxon>
        <taxon>Hypotrichia</taxon>
        <taxon>Euplotida</taxon>
        <taxon>Euplotidae</taxon>
        <taxon>Moneuplotes</taxon>
    </lineage>
</organism>
<dbReference type="EMBL" id="CAMPGE010028234">
    <property type="protein sequence ID" value="CAI2385780.1"/>
    <property type="molecule type" value="Genomic_DNA"/>
</dbReference>
<dbReference type="PANTHER" id="PTHR16193:SF0">
    <property type="entry name" value="TETRATRICOPEPTIDE REPEAT PROTEIN 27"/>
    <property type="match status" value="1"/>
</dbReference>
<dbReference type="PANTHER" id="PTHR16193">
    <property type="entry name" value="TETRATRICOPEPTIDE REPEAT PROTEIN 27"/>
    <property type="match status" value="1"/>
</dbReference>
<dbReference type="Pfam" id="PF13181">
    <property type="entry name" value="TPR_8"/>
    <property type="match status" value="1"/>
</dbReference>
<dbReference type="Proteomes" id="UP001295684">
    <property type="component" value="Unassembled WGS sequence"/>
</dbReference>
<keyword evidence="5" id="KW-1185">Reference proteome</keyword>
<gene>
    <name evidence="4" type="ORF">ECRASSUSDP1_LOCUS27363</name>
</gene>
<evidence type="ECO:0000313" key="4">
    <source>
        <dbReference type="EMBL" id="CAI2385780.1"/>
    </source>
</evidence>
<comment type="caution">
    <text evidence="4">The sequence shown here is derived from an EMBL/GenBank/DDBJ whole genome shotgun (WGS) entry which is preliminary data.</text>
</comment>
<keyword evidence="2 3" id="KW-0802">TPR repeat</keyword>
<protein>
    <submittedName>
        <fullName evidence="4">Uncharacterized protein</fullName>
    </submittedName>
</protein>
<dbReference type="InterPro" id="IPR019734">
    <property type="entry name" value="TPR_rpt"/>
</dbReference>
<dbReference type="InterPro" id="IPR044244">
    <property type="entry name" value="TTC27/Emw1"/>
</dbReference>
<evidence type="ECO:0000256" key="1">
    <source>
        <dbReference type="ARBA" id="ARBA00022737"/>
    </source>
</evidence>
<accession>A0AAD1Y7E8</accession>
<name>A0AAD1Y7E8_EUPCR</name>
<reference evidence="4" key="1">
    <citation type="submission" date="2023-07" db="EMBL/GenBank/DDBJ databases">
        <authorList>
            <consortium name="AG Swart"/>
            <person name="Singh M."/>
            <person name="Singh A."/>
            <person name="Seah K."/>
            <person name="Emmerich C."/>
        </authorList>
    </citation>
    <scope>NUCLEOTIDE SEQUENCE</scope>
    <source>
        <strain evidence="4">DP1</strain>
    </source>
</reference>